<evidence type="ECO:0000313" key="2">
    <source>
        <dbReference type="Proteomes" id="UP001233999"/>
    </source>
</evidence>
<gene>
    <name evidence="1" type="ORF">L9F63_004313</name>
</gene>
<proteinExistence type="predicted"/>
<reference evidence="1" key="1">
    <citation type="journal article" date="2023" name="IScience">
        <title>Live-bearing cockroach genome reveals convergent evolutionary mechanisms linked to viviparity in insects and beyond.</title>
        <authorList>
            <person name="Fouks B."/>
            <person name="Harrison M.C."/>
            <person name="Mikhailova A.A."/>
            <person name="Marchal E."/>
            <person name="English S."/>
            <person name="Carruthers M."/>
            <person name="Jennings E.C."/>
            <person name="Chiamaka E.L."/>
            <person name="Frigard R.A."/>
            <person name="Pippel M."/>
            <person name="Attardo G.M."/>
            <person name="Benoit J.B."/>
            <person name="Bornberg-Bauer E."/>
            <person name="Tobe S.S."/>
        </authorList>
    </citation>
    <scope>NUCLEOTIDE SEQUENCE</scope>
    <source>
        <strain evidence="1">Stay&amp;Tobe</strain>
    </source>
</reference>
<evidence type="ECO:0000313" key="1">
    <source>
        <dbReference type="EMBL" id="KAJ9580020.1"/>
    </source>
</evidence>
<name>A0AAD7ZGR4_DIPPU</name>
<dbReference type="AlphaFoldDB" id="A0AAD7ZGR4"/>
<keyword evidence="2" id="KW-1185">Reference proteome</keyword>
<dbReference type="EMBL" id="JASPKZ010008364">
    <property type="protein sequence ID" value="KAJ9580020.1"/>
    <property type="molecule type" value="Genomic_DNA"/>
</dbReference>
<protein>
    <submittedName>
        <fullName evidence="1">Uncharacterized protein</fullName>
    </submittedName>
</protein>
<feature type="non-terminal residue" evidence="1">
    <location>
        <position position="73"/>
    </location>
</feature>
<feature type="non-terminal residue" evidence="1">
    <location>
        <position position="1"/>
    </location>
</feature>
<dbReference type="Proteomes" id="UP001233999">
    <property type="component" value="Unassembled WGS sequence"/>
</dbReference>
<comment type="caution">
    <text evidence="1">The sequence shown here is derived from an EMBL/GenBank/DDBJ whole genome shotgun (WGS) entry which is preliminary data.</text>
</comment>
<accession>A0AAD7ZGR4</accession>
<organism evidence="1 2">
    <name type="scientific">Diploptera punctata</name>
    <name type="common">Pacific beetle cockroach</name>
    <dbReference type="NCBI Taxonomy" id="6984"/>
    <lineage>
        <taxon>Eukaryota</taxon>
        <taxon>Metazoa</taxon>
        <taxon>Ecdysozoa</taxon>
        <taxon>Arthropoda</taxon>
        <taxon>Hexapoda</taxon>
        <taxon>Insecta</taxon>
        <taxon>Pterygota</taxon>
        <taxon>Neoptera</taxon>
        <taxon>Polyneoptera</taxon>
        <taxon>Dictyoptera</taxon>
        <taxon>Blattodea</taxon>
        <taxon>Blaberoidea</taxon>
        <taxon>Blaberidae</taxon>
        <taxon>Diplopterinae</taxon>
        <taxon>Diploptera</taxon>
    </lineage>
</organism>
<sequence>RKETIVQRIPLGRVAMGCFPVTQALACHMIAFSLQNIEPRTPARKIWIQHKVLLRSPYSNSFFLGFGSSVMRN</sequence>
<reference evidence="1" key="2">
    <citation type="submission" date="2023-05" db="EMBL/GenBank/DDBJ databases">
        <authorList>
            <person name="Fouks B."/>
        </authorList>
    </citation>
    <scope>NUCLEOTIDE SEQUENCE</scope>
    <source>
        <strain evidence="1">Stay&amp;Tobe</strain>
        <tissue evidence="1">Testes</tissue>
    </source>
</reference>